<dbReference type="PANTHER" id="PTHR48081:SF25">
    <property type="entry name" value="PUTATIVE (AFU_ORTHOLOGUE AFUA_3G11560)-RELATED"/>
    <property type="match status" value="1"/>
</dbReference>
<gene>
    <name evidence="3" type="ORF">BBA_02543</name>
</gene>
<evidence type="ECO:0000313" key="3">
    <source>
        <dbReference type="EMBL" id="EJP68541.1"/>
    </source>
</evidence>
<dbReference type="InParanoid" id="J5K384"/>
<dbReference type="Gene3D" id="3.40.50.1820">
    <property type="entry name" value="alpha/beta hydrolase"/>
    <property type="match status" value="1"/>
</dbReference>
<keyword evidence="4" id="KW-1185">Reference proteome</keyword>
<dbReference type="InterPro" id="IPR013094">
    <property type="entry name" value="AB_hydrolase_3"/>
</dbReference>
<dbReference type="OrthoDB" id="5354320at2759"/>
<evidence type="ECO:0000259" key="2">
    <source>
        <dbReference type="Pfam" id="PF07859"/>
    </source>
</evidence>
<reference evidence="3 4" key="1">
    <citation type="journal article" date="2012" name="Sci. Rep.">
        <title>Genomic perspectives on the evolution of fungal entomopathogenicity in Beauveria bassiana.</title>
        <authorList>
            <person name="Xiao G."/>
            <person name="Ying S.H."/>
            <person name="Zheng P."/>
            <person name="Wang Z.L."/>
            <person name="Zhang S."/>
            <person name="Xie X.Q."/>
            <person name="Shang Y."/>
            <person name="St Leger R.J."/>
            <person name="Zhao G.P."/>
            <person name="Wang C."/>
            <person name="Feng M.G."/>
        </authorList>
    </citation>
    <scope>NUCLEOTIDE SEQUENCE [LARGE SCALE GENOMIC DNA]</scope>
    <source>
        <strain evidence="3 4">ARSEF 2860</strain>
    </source>
</reference>
<evidence type="ECO:0000256" key="1">
    <source>
        <dbReference type="ARBA" id="ARBA00022801"/>
    </source>
</evidence>
<dbReference type="PANTHER" id="PTHR48081">
    <property type="entry name" value="AB HYDROLASE SUPERFAMILY PROTEIN C4A8.06C"/>
    <property type="match status" value="1"/>
</dbReference>
<dbReference type="InterPro" id="IPR029058">
    <property type="entry name" value="AB_hydrolase_fold"/>
</dbReference>
<dbReference type="GeneID" id="19885555"/>
<name>J5K384_BEAB2</name>
<evidence type="ECO:0000313" key="4">
    <source>
        <dbReference type="Proteomes" id="UP000002762"/>
    </source>
</evidence>
<proteinExistence type="predicted"/>
<dbReference type="HOGENOM" id="CLU_027519_0_0_1"/>
<dbReference type="STRING" id="655819.J5K384"/>
<dbReference type="InterPro" id="IPR050300">
    <property type="entry name" value="GDXG_lipolytic_enzyme"/>
</dbReference>
<sequence length="440" mass="48003">MASILSTLGLILSKIPLLLKTIVFYLASLSPTARKWDLGTEVAVTMLRDFLGNAPPSTVSAQQALFMRRDTGARGRIWDVSGEWVGVRHGVSRWAAEPARVSERDKFARLTAEAQTDVTVLYIHGGANYLMDPVSARPVALAYATHGKCRVFSVRYRLAPQGPFPSALLDVFVAYLSLLYPPPGAWHSPVSASSLIVTGDSAGGNLSTSLLQLLLQLHRAAGAGAALPPTVRFHGRDVPVPLPAGVGLNSPSLDLTRSMQWSESFLQYDYLPPPHLSPVTSPPCAVWPADPPRVHLYCEGGALAHPLVSPMAAASWEGAPPVFFVCGEELLADEAKTVACRMARQGVPVVWEQWEAMPHCFSMLLTWTEASRVSYRGWADFVRDAVRGEVQTKGCYVEVKTLKRREVDVKTLTTISDEDVLEGMAAGRKRIEDKFAYLLK</sequence>
<dbReference type="RefSeq" id="XP_008595862.1">
    <property type="nucleotide sequence ID" value="XM_008597640.1"/>
</dbReference>
<protein>
    <submittedName>
        <fullName evidence="3">Lipase/esterase</fullName>
    </submittedName>
</protein>
<keyword evidence="1" id="KW-0378">Hydrolase</keyword>
<dbReference type="EMBL" id="JH725154">
    <property type="protein sequence ID" value="EJP68541.1"/>
    <property type="molecule type" value="Genomic_DNA"/>
</dbReference>
<dbReference type="Proteomes" id="UP000002762">
    <property type="component" value="Unassembled WGS sequence"/>
</dbReference>
<accession>J5K384</accession>
<feature type="domain" description="Alpha/beta hydrolase fold-3" evidence="2">
    <location>
        <begin position="120"/>
        <end position="362"/>
    </location>
</feature>
<dbReference type="SUPFAM" id="SSF53474">
    <property type="entry name" value="alpha/beta-Hydrolases"/>
    <property type="match status" value="1"/>
</dbReference>
<organism evidence="3 4">
    <name type="scientific">Beauveria bassiana (strain ARSEF 2860)</name>
    <name type="common">White muscardine disease fungus</name>
    <name type="synonym">Tritirachium shiotae</name>
    <dbReference type="NCBI Taxonomy" id="655819"/>
    <lineage>
        <taxon>Eukaryota</taxon>
        <taxon>Fungi</taxon>
        <taxon>Dikarya</taxon>
        <taxon>Ascomycota</taxon>
        <taxon>Pezizomycotina</taxon>
        <taxon>Sordariomycetes</taxon>
        <taxon>Hypocreomycetidae</taxon>
        <taxon>Hypocreales</taxon>
        <taxon>Cordycipitaceae</taxon>
        <taxon>Beauveria</taxon>
    </lineage>
</organism>
<dbReference type="GO" id="GO:0016787">
    <property type="term" value="F:hydrolase activity"/>
    <property type="evidence" value="ECO:0007669"/>
    <property type="project" value="UniProtKB-KW"/>
</dbReference>
<dbReference type="AlphaFoldDB" id="J5K384"/>
<dbReference type="Pfam" id="PF07859">
    <property type="entry name" value="Abhydrolase_3"/>
    <property type="match status" value="1"/>
</dbReference>